<feature type="binding site" evidence="11">
    <location>
        <position position="143"/>
    </location>
    <ligand>
        <name>Zn(2+)</name>
        <dbReference type="ChEBI" id="CHEBI:29105"/>
        <note>catalytic</note>
    </ligand>
</feature>
<feature type="transmembrane region" description="Helical" evidence="11">
    <location>
        <begin position="183"/>
        <end position="206"/>
    </location>
</feature>
<comment type="similarity">
    <text evidence="1 11">Belongs to the peptidase M48B family.</text>
</comment>
<feature type="active site" evidence="11">
    <location>
        <position position="140"/>
    </location>
</feature>
<name>Q0W7V0_METAR</name>
<feature type="binding site" evidence="11">
    <location>
        <position position="139"/>
    </location>
    <ligand>
        <name>Zn(2+)</name>
        <dbReference type="ChEBI" id="CHEBI:29105"/>
        <note>catalytic</note>
    </ligand>
</feature>
<dbReference type="AlphaFoldDB" id="Q0W7V0"/>
<comment type="cofactor">
    <cofactor evidence="11">
        <name>Zn(2+)</name>
        <dbReference type="ChEBI" id="CHEBI:29105"/>
    </cofactor>
    <text evidence="11">Binds 1 zinc ion per subunit.</text>
</comment>
<dbReference type="PANTHER" id="PTHR43221">
    <property type="entry name" value="PROTEASE HTPX"/>
    <property type="match status" value="1"/>
</dbReference>
<evidence type="ECO:0000313" key="14">
    <source>
        <dbReference type="Proteomes" id="UP000000663"/>
    </source>
</evidence>
<evidence type="ECO:0000256" key="6">
    <source>
        <dbReference type="ARBA" id="ARBA00022801"/>
    </source>
</evidence>
<dbReference type="MEROPS" id="M48.004"/>
<dbReference type="InterPro" id="IPR001915">
    <property type="entry name" value="Peptidase_M48"/>
</dbReference>
<dbReference type="KEGG" id="rci:RCIX24"/>
<keyword evidence="8 11" id="KW-1133">Transmembrane helix</keyword>
<keyword evidence="6 11" id="KW-0378">Hydrolase</keyword>
<dbReference type="OrthoDB" id="28389at2157"/>
<keyword evidence="5 11" id="KW-0479">Metal-binding</keyword>
<dbReference type="EMBL" id="AM114193">
    <property type="protein sequence ID" value="CAJ35543.1"/>
    <property type="molecule type" value="Genomic_DNA"/>
</dbReference>
<evidence type="ECO:0000256" key="10">
    <source>
        <dbReference type="ARBA" id="ARBA00023136"/>
    </source>
</evidence>
<evidence type="ECO:0000256" key="8">
    <source>
        <dbReference type="ARBA" id="ARBA00022989"/>
    </source>
</evidence>
<keyword evidence="3 11" id="KW-0645">Protease</keyword>
<dbReference type="EC" id="3.4.24.-" evidence="11"/>
<dbReference type="InterPro" id="IPR022919">
    <property type="entry name" value="Pept_M48_protease_HtpX"/>
</dbReference>
<evidence type="ECO:0000256" key="3">
    <source>
        <dbReference type="ARBA" id="ARBA00022670"/>
    </source>
</evidence>
<keyword evidence="2 11" id="KW-1003">Cell membrane</keyword>
<dbReference type="NCBIfam" id="NF002669">
    <property type="entry name" value="PRK02391.1"/>
    <property type="match status" value="1"/>
</dbReference>
<evidence type="ECO:0000256" key="11">
    <source>
        <dbReference type="HAMAP-Rule" id="MF_00188"/>
    </source>
</evidence>
<dbReference type="PANTHER" id="PTHR43221:SF2">
    <property type="entry name" value="PROTEASE HTPX HOMOLOG"/>
    <property type="match status" value="1"/>
</dbReference>
<feature type="transmembrane region" description="Helical" evidence="11">
    <location>
        <begin position="149"/>
        <end position="171"/>
    </location>
</feature>
<dbReference type="CDD" id="cd07327">
    <property type="entry name" value="M48B_HtpX_like"/>
    <property type="match status" value="1"/>
</dbReference>
<dbReference type="STRING" id="351160.RCIX24"/>
<organism evidence="13 14">
    <name type="scientific">Methanocella arvoryzae (strain DSM 22066 / NBRC 105507 / MRE50)</name>
    <dbReference type="NCBI Taxonomy" id="351160"/>
    <lineage>
        <taxon>Archaea</taxon>
        <taxon>Methanobacteriati</taxon>
        <taxon>Methanobacteriota</taxon>
        <taxon>Stenosarchaea group</taxon>
        <taxon>Methanomicrobia</taxon>
        <taxon>Methanocellales</taxon>
        <taxon>Methanocellaceae</taxon>
        <taxon>Methanocella</taxon>
    </lineage>
</organism>
<dbReference type="GO" id="GO:0005886">
    <property type="term" value="C:plasma membrane"/>
    <property type="evidence" value="ECO:0007669"/>
    <property type="project" value="UniProtKB-SubCell"/>
</dbReference>
<keyword evidence="14" id="KW-1185">Reference proteome</keyword>
<dbReference type="Gene3D" id="3.30.2010.10">
    <property type="entry name" value="Metalloproteases ('zincins'), catalytic domain"/>
    <property type="match status" value="1"/>
</dbReference>
<sequence length="293" mass="32627">MRNWPSDFGLMARMVLTMIILGALYLGFLAFLYWLGIDPTMIMIIAAVMLGIQFFFSDKLVLMSSGAKIVTPEQAPQLHAVVEQLCAEADIPKPKVAIMPTDIPNAFATGRSHRKSVIAVTTGLMERLNPDEVKAVLAHELSHVKNRDVAVMTLASFISTVAYFIMMSFMFGGGRGQNRRGAGSFVLVYIVALIVYVISLLLVRLLSRYRELAADRGSAIITGRPRTLINALTKISGQMQHIPKKDLRAEQGMNQFFIIPAISGRSIAELFSTHPSLERRIRELERMERAMRS</sequence>
<protein>
    <recommendedName>
        <fullName evidence="11">Protease HtpX homolog</fullName>
        <ecNumber evidence="11">3.4.24.-</ecNumber>
    </recommendedName>
</protein>
<feature type="binding site" evidence="11">
    <location>
        <position position="211"/>
    </location>
    <ligand>
        <name>Zn(2+)</name>
        <dbReference type="ChEBI" id="CHEBI:29105"/>
        <note>catalytic</note>
    </ligand>
</feature>
<evidence type="ECO:0000256" key="2">
    <source>
        <dbReference type="ARBA" id="ARBA00022475"/>
    </source>
</evidence>
<evidence type="ECO:0000256" key="9">
    <source>
        <dbReference type="ARBA" id="ARBA00023049"/>
    </source>
</evidence>
<evidence type="ECO:0000256" key="5">
    <source>
        <dbReference type="ARBA" id="ARBA00022723"/>
    </source>
</evidence>
<dbReference type="GeneID" id="5144953"/>
<dbReference type="GO" id="GO:0006508">
    <property type="term" value="P:proteolysis"/>
    <property type="evidence" value="ECO:0007669"/>
    <property type="project" value="UniProtKB-KW"/>
</dbReference>
<evidence type="ECO:0000256" key="4">
    <source>
        <dbReference type="ARBA" id="ARBA00022692"/>
    </source>
</evidence>
<evidence type="ECO:0000256" key="1">
    <source>
        <dbReference type="ARBA" id="ARBA00009779"/>
    </source>
</evidence>
<keyword evidence="4 11" id="KW-0812">Transmembrane</keyword>
<keyword evidence="10 11" id="KW-0472">Membrane</keyword>
<feature type="domain" description="Peptidase M48" evidence="12">
    <location>
        <begin position="72"/>
        <end position="287"/>
    </location>
</feature>
<proteinExistence type="inferred from homology"/>
<dbReference type="PATRIC" id="fig|351160.9.peg.2694"/>
<reference evidence="13 14" key="1">
    <citation type="journal article" date="2006" name="Science">
        <title>Genome of rice cluster I archaea -- the key methane producers in the rice rhizosphere.</title>
        <authorList>
            <person name="Erkel C."/>
            <person name="Kube M."/>
            <person name="Reinhardt R."/>
            <person name="Liesack W."/>
        </authorList>
    </citation>
    <scope>NUCLEOTIDE SEQUENCE [LARGE SCALE GENOMIC DNA]</scope>
    <source>
        <strain evidence="14">DSM 22066 / NBRC 105507 / MRE50</strain>
    </source>
</reference>
<keyword evidence="7 11" id="KW-0862">Zinc</keyword>
<comment type="subcellular location">
    <subcellularLocation>
        <location evidence="11">Cell membrane</location>
        <topology evidence="11">Multi-pass membrane protein</topology>
    </subcellularLocation>
</comment>
<evidence type="ECO:0000313" key="13">
    <source>
        <dbReference type="EMBL" id="CAJ35543.1"/>
    </source>
</evidence>
<feature type="transmembrane region" description="Helical" evidence="11">
    <location>
        <begin position="12"/>
        <end position="34"/>
    </location>
</feature>
<gene>
    <name evidence="11 13" type="primary">htpX</name>
    <name evidence="13" type="ORF">RCIX24</name>
</gene>
<dbReference type="GO" id="GO:0004222">
    <property type="term" value="F:metalloendopeptidase activity"/>
    <property type="evidence" value="ECO:0007669"/>
    <property type="project" value="UniProtKB-UniRule"/>
</dbReference>
<dbReference type="Pfam" id="PF01435">
    <property type="entry name" value="Peptidase_M48"/>
    <property type="match status" value="1"/>
</dbReference>
<evidence type="ECO:0000259" key="12">
    <source>
        <dbReference type="Pfam" id="PF01435"/>
    </source>
</evidence>
<keyword evidence="9 11" id="KW-0482">Metalloprotease</keyword>
<dbReference type="eggNOG" id="arCOG01331">
    <property type="taxonomic scope" value="Archaea"/>
</dbReference>
<evidence type="ECO:0000256" key="7">
    <source>
        <dbReference type="ARBA" id="ARBA00022833"/>
    </source>
</evidence>
<dbReference type="Proteomes" id="UP000000663">
    <property type="component" value="Chromosome"/>
</dbReference>
<accession>Q0W7V0</accession>
<dbReference type="GO" id="GO:0008270">
    <property type="term" value="F:zinc ion binding"/>
    <property type="evidence" value="ECO:0007669"/>
    <property type="project" value="UniProtKB-UniRule"/>
</dbReference>
<dbReference type="InterPro" id="IPR050083">
    <property type="entry name" value="HtpX_protease"/>
</dbReference>
<dbReference type="HAMAP" id="MF_00188">
    <property type="entry name" value="Pept_M48_protease_HtpX"/>
    <property type="match status" value="1"/>
</dbReference>
<dbReference type="RefSeq" id="WP_012036951.1">
    <property type="nucleotide sequence ID" value="NC_009464.1"/>
</dbReference>